<evidence type="ECO:0000313" key="2">
    <source>
        <dbReference type="EMBL" id="PWK54268.1"/>
    </source>
</evidence>
<dbReference type="AlphaFoldDB" id="A0A316G0D1"/>
<organism evidence="2 3">
    <name type="scientific">Pleionea mediterranea</name>
    <dbReference type="NCBI Taxonomy" id="523701"/>
    <lineage>
        <taxon>Bacteria</taxon>
        <taxon>Pseudomonadati</taxon>
        <taxon>Pseudomonadota</taxon>
        <taxon>Gammaproteobacteria</taxon>
        <taxon>Oceanospirillales</taxon>
        <taxon>Pleioneaceae</taxon>
        <taxon>Pleionea</taxon>
    </lineage>
</organism>
<dbReference type="PROSITE" id="PS51186">
    <property type="entry name" value="GNAT"/>
    <property type="match status" value="1"/>
</dbReference>
<name>A0A316G0D1_9GAMM</name>
<reference evidence="2 3" key="1">
    <citation type="submission" date="2018-05" db="EMBL/GenBank/DDBJ databases">
        <title>Genomic Encyclopedia of Type Strains, Phase IV (KMG-IV): sequencing the most valuable type-strain genomes for metagenomic binning, comparative biology and taxonomic classification.</title>
        <authorList>
            <person name="Goeker M."/>
        </authorList>
    </citation>
    <scope>NUCLEOTIDE SEQUENCE [LARGE SCALE GENOMIC DNA]</scope>
    <source>
        <strain evidence="2 3">DSM 25350</strain>
    </source>
</reference>
<keyword evidence="3" id="KW-1185">Reference proteome</keyword>
<comment type="caution">
    <text evidence="2">The sequence shown here is derived from an EMBL/GenBank/DDBJ whole genome shotgun (WGS) entry which is preliminary data.</text>
</comment>
<feature type="domain" description="N-acetyltransferase" evidence="1">
    <location>
        <begin position="3"/>
        <end position="168"/>
    </location>
</feature>
<dbReference type="GO" id="GO:0016747">
    <property type="term" value="F:acyltransferase activity, transferring groups other than amino-acyl groups"/>
    <property type="evidence" value="ECO:0007669"/>
    <property type="project" value="InterPro"/>
</dbReference>
<dbReference type="Gene3D" id="3.40.630.30">
    <property type="match status" value="1"/>
</dbReference>
<proteinExistence type="predicted"/>
<dbReference type="EMBL" id="QGGU01000001">
    <property type="protein sequence ID" value="PWK54268.1"/>
    <property type="molecule type" value="Genomic_DNA"/>
</dbReference>
<dbReference type="InterPro" id="IPR000182">
    <property type="entry name" value="GNAT_dom"/>
</dbReference>
<dbReference type="RefSeq" id="WP_109761393.1">
    <property type="nucleotide sequence ID" value="NZ_QGGU01000001.1"/>
</dbReference>
<gene>
    <name evidence="2" type="ORF">C8D97_101116</name>
</gene>
<dbReference type="OrthoDB" id="9799601at2"/>
<dbReference type="Proteomes" id="UP000245790">
    <property type="component" value="Unassembled WGS sequence"/>
</dbReference>
<accession>A0A316G0D1</accession>
<dbReference type="InterPro" id="IPR016181">
    <property type="entry name" value="Acyl_CoA_acyltransferase"/>
</dbReference>
<dbReference type="Pfam" id="PF00583">
    <property type="entry name" value="Acetyltransf_1"/>
    <property type="match status" value="1"/>
</dbReference>
<sequence>MSVQITLATEDTLLLAIESLAFEIWNQHYTPIIGQQQVDYMLAKYQCFSAMKQQIADGYRYYAIMDEPETEQTIIGYFAIQARADSLFLSKLYLDASSRGKGLSRLALSFIEQLAVDENLSKIELTVNKYNTGAINAYKAMGFTVKEEAVFDIGEGFVMDDYVMVRQL</sequence>
<protein>
    <submittedName>
        <fullName evidence="2">RimJ/RimL family protein N-acetyltransferase</fullName>
    </submittedName>
</protein>
<keyword evidence="2" id="KW-0808">Transferase</keyword>
<evidence type="ECO:0000313" key="3">
    <source>
        <dbReference type="Proteomes" id="UP000245790"/>
    </source>
</evidence>
<dbReference type="SUPFAM" id="SSF55729">
    <property type="entry name" value="Acyl-CoA N-acyltransferases (Nat)"/>
    <property type="match status" value="1"/>
</dbReference>
<evidence type="ECO:0000259" key="1">
    <source>
        <dbReference type="PROSITE" id="PS51186"/>
    </source>
</evidence>